<keyword evidence="2" id="KW-1185">Reference proteome</keyword>
<evidence type="ECO:0000313" key="2">
    <source>
        <dbReference type="Proteomes" id="UP000294530"/>
    </source>
</evidence>
<proteinExistence type="predicted"/>
<dbReference type="GeneID" id="94353186"/>
<gene>
    <name evidence="1" type="ORF">CCR75_009476</name>
</gene>
<sequence length="244" mass="26679">MNALAKLACAGNGSLNEKERLEFELAVAFHLGWQHRTSIPKYRLEVMRRSVRDTVPPENCAHGQNGETFVMIGRVWYCDVCALALRLTAGEAAAETVAIACDETREVVEALVFVIFGVRPQTCDMKLIVETNTGRKLDLLGVWNRMLDDLVGTYTSSSKLAAAVVTNVSQIEIGSVEKDLIADSVLEIRPIAVVKKLHGCLFCSKSVTKLLENLLLVIDKAKSIARHLRSIQQGGVIECTGLVG</sequence>
<dbReference type="EMBL" id="SHOA02000006">
    <property type="protein sequence ID" value="TDH66814.1"/>
    <property type="molecule type" value="Genomic_DNA"/>
</dbReference>
<comment type="caution">
    <text evidence="1">The sequence shown here is derived from an EMBL/GenBank/DDBJ whole genome shotgun (WGS) entry which is preliminary data.</text>
</comment>
<organism evidence="1 2">
    <name type="scientific">Bremia lactucae</name>
    <name type="common">Lettuce downy mildew</name>
    <dbReference type="NCBI Taxonomy" id="4779"/>
    <lineage>
        <taxon>Eukaryota</taxon>
        <taxon>Sar</taxon>
        <taxon>Stramenopiles</taxon>
        <taxon>Oomycota</taxon>
        <taxon>Peronosporomycetes</taxon>
        <taxon>Peronosporales</taxon>
        <taxon>Peronosporaceae</taxon>
        <taxon>Bremia</taxon>
    </lineage>
</organism>
<reference evidence="1 2" key="1">
    <citation type="journal article" date="2021" name="Genome Biol.">
        <title>AFLAP: assembly-free linkage analysis pipeline using k-mers from genome sequencing data.</title>
        <authorList>
            <person name="Fletcher K."/>
            <person name="Zhang L."/>
            <person name="Gil J."/>
            <person name="Han R."/>
            <person name="Cavanaugh K."/>
            <person name="Michelmore R."/>
        </authorList>
    </citation>
    <scope>NUCLEOTIDE SEQUENCE [LARGE SCALE GENOMIC DNA]</scope>
    <source>
        <strain evidence="1 2">SF5</strain>
    </source>
</reference>
<accession>A0A976FI01</accession>
<dbReference type="RefSeq" id="XP_067816313.1">
    <property type="nucleotide sequence ID" value="XM_067967515.1"/>
</dbReference>
<protein>
    <submittedName>
        <fullName evidence="1">Uncharacterized protein</fullName>
    </submittedName>
</protein>
<dbReference type="Proteomes" id="UP000294530">
    <property type="component" value="Unassembled WGS sequence"/>
</dbReference>
<dbReference type="AlphaFoldDB" id="A0A976FI01"/>
<name>A0A976FI01_BRELC</name>
<evidence type="ECO:0000313" key="1">
    <source>
        <dbReference type="EMBL" id="TDH66814.1"/>
    </source>
</evidence>
<dbReference type="KEGG" id="blac:94353186"/>